<evidence type="ECO:0000313" key="2">
    <source>
        <dbReference type="EMBL" id="ORB50804.1"/>
    </source>
</evidence>
<sequence>MQNPFAGEGKAEIVRRLPDDVSSDTVDDYIEDVWARAVGVVPVIAEDEFPPANKPEKAAAIKAILRAIILRWHEAQSGAATGKTQTAGPYAQAVQLDNRPKRGYTLMPSEIVDLQRACKTKGAMFTVSTTPETSGPPQHFGNGPHERTSAVPDRPITFDNPDMEVHLNAWTTT</sequence>
<name>A0A1X0IR74_MYCRH</name>
<reference evidence="2 3" key="1">
    <citation type="submission" date="2016-12" db="EMBL/GenBank/DDBJ databases">
        <title>The new phylogeny of genus Mycobacterium.</title>
        <authorList>
            <person name="Tortoli E."/>
            <person name="Trovato A."/>
            <person name="Cirillo D.M."/>
        </authorList>
    </citation>
    <scope>NUCLEOTIDE SEQUENCE [LARGE SCALE GENOMIC DNA]</scope>
    <source>
        <strain evidence="2 3">DSM 44223</strain>
    </source>
</reference>
<dbReference type="Proteomes" id="UP000192534">
    <property type="component" value="Unassembled WGS sequence"/>
</dbReference>
<proteinExistence type="predicted"/>
<keyword evidence="3" id="KW-1185">Reference proteome</keyword>
<dbReference type="OrthoDB" id="3730242at2"/>
<gene>
    <name evidence="2" type="ORF">BST42_18735</name>
</gene>
<protein>
    <recommendedName>
        <fullName evidence="4">Head-to-tail adaptor</fullName>
    </recommendedName>
</protein>
<evidence type="ECO:0000313" key="3">
    <source>
        <dbReference type="Proteomes" id="UP000192534"/>
    </source>
</evidence>
<dbReference type="EMBL" id="MVIH01000009">
    <property type="protein sequence ID" value="ORB50804.1"/>
    <property type="molecule type" value="Genomic_DNA"/>
</dbReference>
<evidence type="ECO:0000256" key="1">
    <source>
        <dbReference type="SAM" id="MobiDB-lite"/>
    </source>
</evidence>
<dbReference type="RefSeq" id="WP_083120812.1">
    <property type="nucleotide sequence ID" value="NZ_JACKUO010000028.1"/>
</dbReference>
<evidence type="ECO:0008006" key="4">
    <source>
        <dbReference type="Google" id="ProtNLM"/>
    </source>
</evidence>
<accession>A0A1X0IR74</accession>
<comment type="caution">
    <text evidence="2">The sequence shown here is derived from an EMBL/GenBank/DDBJ whole genome shotgun (WGS) entry which is preliminary data.</text>
</comment>
<dbReference type="AlphaFoldDB" id="A0A1X0IR74"/>
<feature type="region of interest" description="Disordered" evidence="1">
    <location>
        <begin position="128"/>
        <end position="160"/>
    </location>
</feature>
<organism evidence="2 3">
    <name type="scientific">Mycolicibacterium rhodesiae</name>
    <name type="common">Mycobacterium rhodesiae</name>
    <dbReference type="NCBI Taxonomy" id="36814"/>
    <lineage>
        <taxon>Bacteria</taxon>
        <taxon>Bacillati</taxon>
        <taxon>Actinomycetota</taxon>
        <taxon>Actinomycetes</taxon>
        <taxon>Mycobacteriales</taxon>
        <taxon>Mycobacteriaceae</taxon>
        <taxon>Mycolicibacterium</taxon>
    </lineage>
</organism>